<dbReference type="GO" id="GO:0006429">
    <property type="term" value="P:leucyl-tRNA aminoacylation"/>
    <property type="evidence" value="ECO:0007669"/>
    <property type="project" value="InterPro"/>
</dbReference>
<organism evidence="10">
    <name type="scientific">marine sediment metagenome</name>
    <dbReference type="NCBI Taxonomy" id="412755"/>
    <lineage>
        <taxon>unclassified sequences</taxon>
        <taxon>metagenomes</taxon>
        <taxon>ecological metagenomes</taxon>
    </lineage>
</organism>
<sequence length="202" mass="23205">LVVKNIELAGSKTKVLKDPGKYIKDEFKNGKLSSLERELYRKLHQTIKKVTEDILTRFNFNTAISAIMELVNLIYKYQEEVTAGKKNVALVKEVTEKLLILLSPITPFIAEELWLKAGNERSIHKVPWPDYDHEIAREELVTIVFQVNGKLRDRIDLPVGTPPEEIERYALSSRKVKNFTEGKEIVKKIVVPNKLINIVVKN</sequence>
<dbReference type="GO" id="GO:0004823">
    <property type="term" value="F:leucine-tRNA ligase activity"/>
    <property type="evidence" value="ECO:0007669"/>
    <property type="project" value="UniProtKB-EC"/>
</dbReference>
<dbReference type="Gene3D" id="1.10.730.10">
    <property type="entry name" value="Isoleucyl-tRNA Synthetase, Domain 1"/>
    <property type="match status" value="1"/>
</dbReference>
<evidence type="ECO:0000256" key="2">
    <source>
        <dbReference type="ARBA" id="ARBA00013164"/>
    </source>
</evidence>
<reference evidence="10" key="1">
    <citation type="journal article" date="2014" name="Front. Microbiol.">
        <title>High frequency of phylogenetically diverse reductive dehalogenase-homologous genes in deep subseafloor sedimentary metagenomes.</title>
        <authorList>
            <person name="Kawai M."/>
            <person name="Futagami T."/>
            <person name="Toyoda A."/>
            <person name="Takaki Y."/>
            <person name="Nishi S."/>
            <person name="Hori S."/>
            <person name="Arai W."/>
            <person name="Tsubouchi T."/>
            <person name="Morono Y."/>
            <person name="Uchiyama I."/>
            <person name="Ito T."/>
            <person name="Fujiyama A."/>
            <person name="Inagaki F."/>
            <person name="Takami H."/>
        </authorList>
    </citation>
    <scope>NUCLEOTIDE SEQUENCE</scope>
    <source>
        <strain evidence="10">Expedition CK06-06</strain>
    </source>
</reference>
<keyword evidence="4" id="KW-0547">Nucleotide-binding</keyword>
<accession>X1V0U4</accession>
<gene>
    <name evidence="10" type="ORF">S12H4_45012</name>
</gene>
<dbReference type="CDD" id="cd07958">
    <property type="entry name" value="Anticodon_Ia_Leu_BEm"/>
    <property type="match status" value="1"/>
</dbReference>
<protein>
    <recommendedName>
        <fullName evidence="2">leucine--tRNA ligase</fullName>
        <ecNumber evidence="2">6.1.1.4</ecNumber>
    </recommendedName>
</protein>
<evidence type="ECO:0000256" key="6">
    <source>
        <dbReference type="ARBA" id="ARBA00022917"/>
    </source>
</evidence>
<name>X1V0U4_9ZZZZ</name>
<dbReference type="EC" id="6.1.1.4" evidence="2"/>
<dbReference type="Gene3D" id="3.10.20.590">
    <property type="match status" value="1"/>
</dbReference>
<dbReference type="SUPFAM" id="SSF47323">
    <property type="entry name" value="Anticodon-binding domain of a subclass of class I aminoacyl-tRNA synthetases"/>
    <property type="match status" value="1"/>
</dbReference>
<dbReference type="GO" id="GO:0005524">
    <property type="term" value="F:ATP binding"/>
    <property type="evidence" value="ECO:0007669"/>
    <property type="project" value="UniProtKB-KW"/>
</dbReference>
<evidence type="ECO:0000256" key="4">
    <source>
        <dbReference type="ARBA" id="ARBA00022741"/>
    </source>
</evidence>
<dbReference type="AlphaFoldDB" id="X1V0U4"/>
<feature type="non-terminal residue" evidence="10">
    <location>
        <position position="1"/>
    </location>
</feature>
<keyword evidence="5" id="KW-0067">ATP-binding</keyword>
<evidence type="ECO:0000259" key="9">
    <source>
        <dbReference type="Pfam" id="PF08264"/>
    </source>
</evidence>
<evidence type="ECO:0000256" key="7">
    <source>
        <dbReference type="ARBA" id="ARBA00023146"/>
    </source>
</evidence>
<evidence type="ECO:0000313" key="10">
    <source>
        <dbReference type="EMBL" id="GAJ05786.1"/>
    </source>
</evidence>
<evidence type="ECO:0000256" key="1">
    <source>
        <dbReference type="ARBA" id="ARBA00005594"/>
    </source>
</evidence>
<dbReference type="PANTHER" id="PTHR43740">
    <property type="entry name" value="LEUCYL-TRNA SYNTHETASE"/>
    <property type="match status" value="1"/>
</dbReference>
<evidence type="ECO:0000256" key="3">
    <source>
        <dbReference type="ARBA" id="ARBA00022598"/>
    </source>
</evidence>
<dbReference type="InterPro" id="IPR009080">
    <property type="entry name" value="tRNAsynth_Ia_anticodon-bd"/>
</dbReference>
<comment type="caution">
    <text evidence="10">The sequence shown here is derived from an EMBL/GenBank/DDBJ whole genome shotgun (WGS) entry which is preliminary data.</text>
</comment>
<dbReference type="InterPro" id="IPR002302">
    <property type="entry name" value="Leu-tRNA-ligase"/>
</dbReference>
<keyword evidence="7" id="KW-0030">Aminoacyl-tRNA synthetase</keyword>
<dbReference type="PANTHER" id="PTHR43740:SF2">
    <property type="entry name" value="LEUCINE--TRNA LIGASE, MITOCHONDRIAL"/>
    <property type="match status" value="1"/>
</dbReference>
<dbReference type="EMBL" id="BARW01027783">
    <property type="protein sequence ID" value="GAJ05786.1"/>
    <property type="molecule type" value="Genomic_DNA"/>
</dbReference>
<dbReference type="FunFam" id="1.10.730.10:FF:000002">
    <property type="entry name" value="Leucine--tRNA ligase"/>
    <property type="match status" value="1"/>
</dbReference>
<evidence type="ECO:0000256" key="8">
    <source>
        <dbReference type="ARBA" id="ARBA00047469"/>
    </source>
</evidence>
<comment type="catalytic activity">
    <reaction evidence="8">
        <text>tRNA(Leu) + L-leucine + ATP = L-leucyl-tRNA(Leu) + AMP + diphosphate</text>
        <dbReference type="Rhea" id="RHEA:11688"/>
        <dbReference type="Rhea" id="RHEA-COMP:9613"/>
        <dbReference type="Rhea" id="RHEA-COMP:9622"/>
        <dbReference type="ChEBI" id="CHEBI:30616"/>
        <dbReference type="ChEBI" id="CHEBI:33019"/>
        <dbReference type="ChEBI" id="CHEBI:57427"/>
        <dbReference type="ChEBI" id="CHEBI:78442"/>
        <dbReference type="ChEBI" id="CHEBI:78494"/>
        <dbReference type="ChEBI" id="CHEBI:456215"/>
        <dbReference type="EC" id="6.1.1.4"/>
    </reaction>
</comment>
<comment type="similarity">
    <text evidence="1">Belongs to the class-I aminoacyl-tRNA synthetase family.</text>
</comment>
<dbReference type="GO" id="GO:0005829">
    <property type="term" value="C:cytosol"/>
    <property type="evidence" value="ECO:0007669"/>
    <property type="project" value="TreeGrafter"/>
</dbReference>
<feature type="domain" description="Methionyl/Valyl/Leucyl/Isoleucyl-tRNA synthetase anticodon-binding" evidence="9">
    <location>
        <begin position="37"/>
        <end position="164"/>
    </location>
</feature>
<dbReference type="Pfam" id="PF08264">
    <property type="entry name" value="Anticodon_1"/>
    <property type="match status" value="1"/>
</dbReference>
<dbReference type="InterPro" id="IPR013155">
    <property type="entry name" value="M/V/L/I-tRNA-synth_anticd-bd"/>
</dbReference>
<evidence type="ECO:0000256" key="5">
    <source>
        <dbReference type="ARBA" id="ARBA00022840"/>
    </source>
</evidence>
<keyword evidence="6" id="KW-0648">Protein biosynthesis</keyword>
<keyword evidence="3" id="KW-0436">Ligase</keyword>
<proteinExistence type="inferred from homology"/>